<accession>A0ABN9MLT8</accession>
<comment type="similarity">
    <text evidence="1">Belongs to the class I-like SAM-binding methyltransferase superfamily. NNMT/PNMT/TEMT family.</text>
</comment>
<keyword evidence="2" id="KW-0489">Methyltransferase</keyword>
<evidence type="ECO:0000256" key="1">
    <source>
        <dbReference type="ARBA" id="ARBA00007996"/>
    </source>
</evidence>
<dbReference type="Gene3D" id="3.40.50.150">
    <property type="entry name" value="Vaccinia Virus protein VP39"/>
    <property type="match status" value="1"/>
</dbReference>
<evidence type="ECO:0000256" key="4">
    <source>
        <dbReference type="ARBA" id="ARBA00022691"/>
    </source>
</evidence>
<dbReference type="EMBL" id="CAUEEQ010078535">
    <property type="protein sequence ID" value="CAJ0967701.1"/>
    <property type="molecule type" value="Genomic_DNA"/>
</dbReference>
<evidence type="ECO:0000256" key="3">
    <source>
        <dbReference type="ARBA" id="ARBA00022679"/>
    </source>
</evidence>
<dbReference type="PANTHER" id="PTHR10867:SF45">
    <property type="entry name" value="LOC100127826 PROTEIN"/>
    <property type="match status" value="1"/>
</dbReference>
<dbReference type="InterPro" id="IPR000940">
    <property type="entry name" value="NNMT_TEMT_trans"/>
</dbReference>
<reference evidence="5" key="1">
    <citation type="submission" date="2023-07" db="EMBL/GenBank/DDBJ databases">
        <authorList>
            <person name="Stuckert A."/>
        </authorList>
    </citation>
    <scope>NUCLEOTIDE SEQUENCE</scope>
</reference>
<name>A0ABN9MLT8_9NEOB</name>
<protein>
    <recommendedName>
        <fullName evidence="7">Nicotinamide N-methyltransferase</fullName>
    </recommendedName>
</protein>
<dbReference type="PROSITE" id="PS51681">
    <property type="entry name" value="SAM_MT_NNMT_PNMT_TEMT"/>
    <property type="match status" value="1"/>
</dbReference>
<proteinExistence type="inferred from homology"/>
<evidence type="ECO:0000313" key="6">
    <source>
        <dbReference type="Proteomes" id="UP001176940"/>
    </source>
</evidence>
<dbReference type="InterPro" id="IPR029063">
    <property type="entry name" value="SAM-dependent_MTases_sf"/>
</dbReference>
<keyword evidence="4" id="KW-0949">S-adenosyl-L-methionine</keyword>
<dbReference type="SUPFAM" id="SSF53335">
    <property type="entry name" value="S-adenosyl-L-methionine-dependent methyltransferases"/>
    <property type="match status" value="1"/>
</dbReference>
<sequence length="222" mass="25533">MTLASGNKVTSDGHVNGDILIDLTTGSMVHQLFAACDFFKHIILLKFKDRCIMELKRWVDLRTGAFSWGHVTKLHTDDGEESEKLQEKEEKMRFALQHVVKCDLEKDNMMDPMVLPQADCIICSWLLDNISKNQDDYIKYLRKFLRLLKPGGHIILIGCLDTTYYTVGKDKFHLLNYDEDFVRKALVGEGLVIDRCEVTRRTAVSDLSDYKGIIYAEAHKEK</sequence>
<dbReference type="PANTHER" id="PTHR10867">
    <property type="entry name" value="NNMT/PNMT/TEMT FAMILY MEMBER"/>
    <property type="match status" value="1"/>
</dbReference>
<evidence type="ECO:0008006" key="7">
    <source>
        <dbReference type="Google" id="ProtNLM"/>
    </source>
</evidence>
<keyword evidence="6" id="KW-1185">Reference proteome</keyword>
<comment type="caution">
    <text evidence="5">The sequence shown here is derived from an EMBL/GenBank/DDBJ whole genome shotgun (WGS) entry which is preliminary data.</text>
</comment>
<keyword evidence="3" id="KW-0808">Transferase</keyword>
<evidence type="ECO:0000256" key="2">
    <source>
        <dbReference type="ARBA" id="ARBA00022603"/>
    </source>
</evidence>
<dbReference type="CDD" id="cd02440">
    <property type="entry name" value="AdoMet_MTases"/>
    <property type="match status" value="1"/>
</dbReference>
<dbReference type="Proteomes" id="UP001176940">
    <property type="component" value="Unassembled WGS sequence"/>
</dbReference>
<organism evidence="5 6">
    <name type="scientific">Ranitomeya imitator</name>
    <name type="common">mimic poison frog</name>
    <dbReference type="NCBI Taxonomy" id="111125"/>
    <lineage>
        <taxon>Eukaryota</taxon>
        <taxon>Metazoa</taxon>
        <taxon>Chordata</taxon>
        <taxon>Craniata</taxon>
        <taxon>Vertebrata</taxon>
        <taxon>Euteleostomi</taxon>
        <taxon>Amphibia</taxon>
        <taxon>Batrachia</taxon>
        <taxon>Anura</taxon>
        <taxon>Neobatrachia</taxon>
        <taxon>Hyloidea</taxon>
        <taxon>Dendrobatidae</taxon>
        <taxon>Dendrobatinae</taxon>
        <taxon>Ranitomeya</taxon>
    </lineage>
</organism>
<dbReference type="Pfam" id="PF01234">
    <property type="entry name" value="NNMT_PNMT_TEMT"/>
    <property type="match status" value="1"/>
</dbReference>
<evidence type="ECO:0000313" key="5">
    <source>
        <dbReference type="EMBL" id="CAJ0967701.1"/>
    </source>
</evidence>
<gene>
    <name evidence="5" type="ORF">RIMI_LOCUS22430042</name>
</gene>